<dbReference type="AlphaFoldDB" id="A0A318K6U1"/>
<evidence type="ECO:0000313" key="1">
    <source>
        <dbReference type="EMBL" id="PXX65392.1"/>
    </source>
</evidence>
<evidence type="ECO:0000313" key="2">
    <source>
        <dbReference type="Proteomes" id="UP000247569"/>
    </source>
</evidence>
<organism evidence="1 2">
    <name type="scientific">Nocardia tenerifensis</name>
    <dbReference type="NCBI Taxonomy" id="228006"/>
    <lineage>
        <taxon>Bacteria</taxon>
        <taxon>Bacillati</taxon>
        <taxon>Actinomycetota</taxon>
        <taxon>Actinomycetes</taxon>
        <taxon>Mycobacteriales</taxon>
        <taxon>Nocardiaceae</taxon>
        <taxon>Nocardia</taxon>
    </lineage>
</organism>
<proteinExistence type="predicted"/>
<dbReference type="InterPro" id="IPR046268">
    <property type="entry name" value="DUF6301"/>
</dbReference>
<dbReference type="EMBL" id="QJKF01000004">
    <property type="protein sequence ID" value="PXX65392.1"/>
    <property type="molecule type" value="Genomic_DNA"/>
</dbReference>
<dbReference type="Proteomes" id="UP000247569">
    <property type="component" value="Unassembled WGS sequence"/>
</dbReference>
<accession>A0A318K6U1</accession>
<keyword evidence="2" id="KW-1185">Reference proteome</keyword>
<dbReference type="Pfam" id="PF19818">
    <property type="entry name" value="DUF6301"/>
    <property type="match status" value="1"/>
</dbReference>
<sequence>MGATLVTNLRIEEPLAQAFFGNDLKYILVFLADYVEDADPARTAELVDHFADLSQEMIAVLGSPTAQRPGREPNMKWARPDVVVELLGYEFGFQLKLENPKYREWQDRF</sequence>
<name>A0A318K6U1_9NOCA</name>
<protein>
    <submittedName>
        <fullName evidence="1">Uncharacterized protein</fullName>
    </submittedName>
</protein>
<comment type="caution">
    <text evidence="1">The sequence shown here is derived from an EMBL/GenBank/DDBJ whole genome shotgun (WGS) entry which is preliminary data.</text>
</comment>
<gene>
    <name evidence="1" type="ORF">DFR70_104456</name>
</gene>
<reference evidence="1 2" key="1">
    <citation type="submission" date="2018-05" db="EMBL/GenBank/DDBJ databases">
        <title>Genomic Encyclopedia of Type Strains, Phase IV (KMG-IV): sequencing the most valuable type-strain genomes for metagenomic binning, comparative biology and taxonomic classification.</title>
        <authorList>
            <person name="Goeker M."/>
        </authorList>
    </citation>
    <scope>NUCLEOTIDE SEQUENCE [LARGE SCALE GENOMIC DNA]</scope>
    <source>
        <strain evidence="1 2">DSM 44704</strain>
    </source>
</reference>